<evidence type="ECO:0000313" key="2">
    <source>
        <dbReference type="RefSeq" id="XP_013404402.1"/>
    </source>
</evidence>
<dbReference type="OrthoDB" id="6105938at2759"/>
<keyword evidence="1" id="KW-1185">Reference proteome</keyword>
<dbReference type="PANTHER" id="PTHR24104">
    <property type="entry name" value="E3 UBIQUITIN-PROTEIN LIGASE NHLRC1-RELATED"/>
    <property type="match status" value="1"/>
</dbReference>
<dbReference type="GeneID" id="106169485"/>
<accession>A0A1S3J2D0</accession>
<gene>
    <name evidence="2 3" type="primary">LOC106169485</name>
</gene>
<dbReference type="Proteomes" id="UP000085678">
    <property type="component" value="Unplaced"/>
</dbReference>
<protein>
    <submittedName>
        <fullName evidence="2 3">Tripartite motif-containing protein 3-like</fullName>
    </submittedName>
</protein>
<dbReference type="Gene3D" id="2.120.10.30">
    <property type="entry name" value="TolB, C-terminal domain"/>
    <property type="match status" value="1"/>
</dbReference>
<dbReference type="SUPFAM" id="SSF63829">
    <property type="entry name" value="Calcium-dependent phosphotriesterase"/>
    <property type="match status" value="1"/>
</dbReference>
<dbReference type="KEGG" id="lak:106169485"/>
<dbReference type="GO" id="GO:0043161">
    <property type="term" value="P:proteasome-mediated ubiquitin-dependent protein catabolic process"/>
    <property type="evidence" value="ECO:0007669"/>
    <property type="project" value="TreeGrafter"/>
</dbReference>
<organism evidence="1 3">
    <name type="scientific">Lingula anatina</name>
    <name type="common">Brachiopod</name>
    <name type="synonym">Lingula unguis</name>
    <dbReference type="NCBI Taxonomy" id="7574"/>
    <lineage>
        <taxon>Eukaryota</taxon>
        <taxon>Metazoa</taxon>
        <taxon>Spiralia</taxon>
        <taxon>Lophotrochozoa</taxon>
        <taxon>Brachiopoda</taxon>
        <taxon>Linguliformea</taxon>
        <taxon>Lingulata</taxon>
        <taxon>Lingulida</taxon>
        <taxon>Linguloidea</taxon>
        <taxon>Lingulidae</taxon>
        <taxon>Lingula</taxon>
    </lineage>
</organism>
<name>A0A1S3J2D0_LINAN</name>
<dbReference type="GO" id="GO:0000209">
    <property type="term" value="P:protein polyubiquitination"/>
    <property type="evidence" value="ECO:0007669"/>
    <property type="project" value="TreeGrafter"/>
</dbReference>
<evidence type="ECO:0000313" key="3">
    <source>
        <dbReference type="RefSeq" id="XP_013404403.1"/>
    </source>
</evidence>
<evidence type="ECO:0000313" key="1">
    <source>
        <dbReference type="Proteomes" id="UP000085678"/>
    </source>
</evidence>
<proteinExistence type="predicted"/>
<dbReference type="InterPro" id="IPR050952">
    <property type="entry name" value="TRIM-NHL_E3_ligases"/>
</dbReference>
<sequence length="284" mass="31410">MEDCVNNINSCLGDVVPDVSGKLVTSFKVELAETPEEIIMHVTTDTNGDILTGVWCNEDRSRNRIHIYDTNLDLQGTITNPRAAEKEAFVGIAIDDDSNIVTRCLVSDEIIVYTKTGNHVKTFHSESPEAVAVNSKGQYVVAGSNTLTVHHKDGMVLQTTQDPEVKFQKYIHCNVNDDIIVSDPGDDHIRVYDSTLQLKYRYGTQGDGDGQVDAPCGTCCLDNGDIILTDFFNHRLHLITPEGVFKRFLLSRDNGLFRPNDVAINQLGQLVVGEEGGKIKVFQL</sequence>
<dbReference type="AlphaFoldDB" id="A0A1S3J2D0"/>
<dbReference type="GO" id="GO:0061630">
    <property type="term" value="F:ubiquitin protein ligase activity"/>
    <property type="evidence" value="ECO:0007669"/>
    <property type="project" value="TreeGrafter"/>
</dbReference>
<dbReference type="RefSeq" id="XP_013404402.1">
    <property type="nucleotide sequence ID" value="XM_013548948.1"/>
</dbReference>
<dbReference type="InterPro" id="IPR011042">
    <property type="entry name" value="6-blade_b-propeller_TolB-like"/>
</dbReference>
<dbReference type="RefSeq" id="XP_013404403.1">
    <property type="nucleotide sequence ID" value="XM_013548949.1"/>
</dbReference>
<reference evidence="2 3" key="1">
    <citation type="submission" date="2025-04" db="UniProtKB">
        <authorList>
            <consortium name="RefSeq"/>
        </authorList>
    </citation>
    <scope>IDENTIFICATION</scope>
    <source>
        <tissue evidence="2 3">Gonads</tissue>
    </source>
</reference>
<dbReference type="PANTHER" id="PTHR24104:SF59">
    <property type="entry name" value="TRIPARTITE MOTIF-CONTAINING PROTEIN 2-LIKE"/>
    <property type="match status" value="1"/>
</dbReference>
<dbReference type="STRING" id="7574.A0A1S3J2D0"/>